<keyword evidence="1" id="KW-0808">Transferase</keyword>
<name>A0ABV9BUJ6_9ACTN</name>
<evidence type="ECO:0000313" key="2">
    <source>
        <dbReference type="Proteomes" id="UP001595990"/>
    </source>
</evidence>
<organism evidence="1 2">
    <name type="scientific">Streptomyces ehimensis</name>
    <dbReference type="NCBI Taxonomy" id="68195"/>
    <lineage>
        <taxon>Bacteria</taxon>
        <taxon>Bacillati</taxon>
        <taxon>Actinomycetota</taxon>
        <taxon>Actinomycetes</taxon>
        <taxon>Kitasatosporales</taxon>
        <taxon>Streptomycetaceae</taxon>
        <taxon>Streptomyces</taxon>
    </lineage>
</organism>
<keyword evidence="2" id="KW-1185">Reference proteome</keyword>
<proteinExistence type="predicted"/>
<dbReference type="SUPFAM" id="SSF53756">
    <property type="entry name" value="UDP-Glycosyltransferase/glycogen phosphorylase"/>
    <property type="match status" value="1"/>
</dbReference>
<keyword evidence="1" id="KW-0328">Glycosyltransferase</keyword>
<sequence>MRTTMRMRVLVICATDGFLRSLPLNATATRALELNRYLAEGDHGMEVSMLLYDHNPASTPTASWPFPVHYLTHDDYFAPDHARLAELVREARPDVLVISDSALLVRCGRELADAAACTLVYDMPGPEKAPPLAQAQEPGDAHGRTVQGAAIRLADAVFTLTGPEARRASDASAAQVHIVLHGATPSATVPGGSPGGPVVLAADCTTEANQEALRTLNDRLPAEAHAVVYGRHPALLQLQLPALTLRGPVPDLHAALTTASAGIVPHTDTPGVRAQVLAYMAAGLPVIATRQALAGFPHPTSFALISETAGMADLPDLLTVLRKDPGHARQLGRNGRRLISSGLSWEHIADRAASAYRAVRPSRRGTRADGALRALAEDPPAWLSALHDEGRLPGLHTLDAPPETEKTVAVAVDCAREAASAALGTRFVLTTTQEDEGAAVFHGRRHVLTVFTAWPWDRAQRALVGLRAAAHCGHLTVPRILGHGHLPASVSWVATSRLRGTPLIKAEDEKAAHVLLGEVVARLHSLPRAALEGLPRFGRPLSGSLTSDASPIHRHLGHALERADRNRADCTVSFVHGNLHAGTILTDSRGRPQVTGFSRSGVGCPDEDLATLYVHHAGDGHWGELWGAYQEITGRVVDLGHVAWHAARYIQWAHHASADPATREAAARAVREILAFLTDGEPRLERA</sequence>
<dbReference type="Proteomes" id="UP001595990">
    <property type="component" value="Unassembled WGS sequence"/>
</dbReference>
<dbReference type="InterPro" id="IPR011009">
    <property type="entry name" value="Kinase-like_dom_sf"/>
</dbReference>
<comment type="caution">
    <text evidence="1">The sequence shown here is derived from an EMBL/GenBank/DDBJ whole genome shotgun (WGS) entry which is preliminary data.</text>
</comment>
<evidence type="ECO:0000313" key="1">
    <source>
        <dbReference type="EMBL" id="MFC4517785.1"/>
    </source>
</evidence>
<gene>
    <name evidence="1" type="ORF">ACFPEN_33395</name>
</gene>
<dbReference type="EMBL" id="JBHSFS010000025">
    <property type="protein sequence ID" value="MFC4517785.1"/>
    <property type="molecule type" value="Genomic_DNA"/>
</dbReference>
<dbReference type="GO" id="GO:0016757">
    <property type="term" value="F:glycosyltransferase activity"/>
    <property type="evidence" value="ECO:0007669"/>
    <property type="project" value="UniProtKB-KW"/>
</dbReference>
<dbReference type="Gene3D" id="3.40.50.2000">
    <property type="entry name" value="Glycogen Phosphorylase B"/>
    <property type="match status" value="1"/>
</dbReference>
<dbReference type="SUPFAM" id="SSF56112">
    <property type="entry name" value="Protein kinase-like (PK-like)"/>
    <property type="match status" value="1"/>
</dbReference>
<dbReference type="Pfam" id="PF13692">
    <property type="entry name" value="Glyco_trans_1_4"/>
    <property type="match status" value="1"/>
</dbReference>
<dbReference type="EC" id="2.4.-.-" evidence="1"/>
<reference evidence="2" key="1">
    <citation type="journal article" date="2019" name="Int. J. Syst. Evol. Microbiol.">
        <title>The Global Catalogue of Microorganisms (GCM) 10K type strain sequencing project: providing services to taxonomists for standard genome sequencing and annotation.</title>
        <authorList>
            <consortium name="The Broad Institute Genomics Platform"/>
            <consortium name="The Broad Institute Genome Sequencing Center for Infectious Disease"/>
            <person name="Wu L."/>
            <person name="Ma J."/>
        </authorList>
    </citation>
    <scope>NUCLEOTIDE SEQUENCE [LARGE SCALE GENOMIC DNA]</scope>
    <source>
        <strain evidence="2">CECT 8064</strain>
    </source>
</reference>
<protein>
    <submittedName>
        <fullName evidence="1">Glycosyltransferase</fullName>
        <ecNumber evidence="1">2.4.-.-</ecNumber>
    </submittedName>
</protein>
<accession>A0ABV9BUJ6</accession>
<dbReference type="RefSeq" id="WP_417924248.1">
    <property type="nucleotide sequence ID" value="NZ_JBHSFS010000025.1"/>
</dbReference>